<feature type="transmembrane region" description="Helical" evidence="1">
    <location>
        <begin position="72"/>
        <end position="95"/>
    </location>
</feature>
<accession>A0A2L2QDD5</accession>
<evidence type="ECO:0000313" key="2">
    <source>
        <dbReference type="EMBL" id="AVI09060.1"/>
    </source>
</evidence>
<name>A0A2L2QDD5_HHV6H</name>
<sequence length="104" mass="12353">MFFFLLCGVSNTERKHIVCDCVHSPILFLIGLKAGRDTVTRTYTHPTHTRRRIDISTAVLLFLFLRLRTPHFFFFVLYFEILVMIFLRSCLWPYIASLRLRRGV</sequence>
<reference evidence="2" key="1">
    <citation type="journal article" date="2018" name="J. Virol.">
        <title>Copy number heterogeneity, large origin tandem repeats, and interspecies recombination in HHV-6A and HHV-6B reference strains.</title>
        <authorList>
            <person name="Greninger A.L."/>
            <person name="Roychoudhury P."/>
            <person name="Makhsous N."/>
            <person name="Hanson D."/>
            <person name="Chase J."/>
            <person name="Krueger G."/>
            <person name="Xie H."/>
            <person name="Huang M.-L."/>
            <person name="Saunders L."/>
            <person name="Ablashi D."/>
            <person name="Koelle D.M."/>
            <person name="Cook L."/>
            <person name="Jerome K.R."/>
        </authorList>
    </citation>
    <scope>NUCLEOTIDE SEQUENCE</scope>
    <source>
        <strain evidence="2">MAR</strain>
    </source>
</reference>
<keyword evidence="1" id="KW-0812">Transmembrane</keyword>
<keyword evidence="1" id="KW-0472">Membrane</keyword>
<protein>
    <submittedName>
        <fullName evidence="2">Uncharacterized protein</fullName>
    </submittedName>
</protein>
<proteinExistence type="predicted"/>
<dbReference type="EMBL" id="MF994826">
    <property type="protein sequence ID" value="AVI09060.1"/>
    <property type="molecule type" value="Genomic_DNA"/>
</dbReference>
<dbReference type="EMBL" id="MF994826">
    <property type="protein sequence ID" value="AVI08941.1"/>
    <property type="molecule type" value="Genomic_DNA"/>
</dbReference>
<organismHost>
    <name type="scientific">Homo sapiens</name>
    <name type="common">Human</name>
    <dbReference type="NCBI Taxonomy" id="9606"/>
</organismHost>
<evidence type="ECO:0000256" key="1">
    <source>
        <dbReference type="SAM" id="Phobius"/>
    </source>
</evidence>
<organism evidence="2">
    <name type="scientific">Human herpesvirus 6B</name>
    <name type="common">HHV-6 variant B</name>
    <name type="synonym">Human B lymphotropic virus</name>
    <dbReference type="NCBI Taxonomy" id="32604"/>
    <lineage>
        <taxon>Viruses</taxon>
        <taxon>Duplodnaviria</taxon>
        <taxon>Heunggongvirae</taxon>
        <taxon>Peploviricota</taxon>
        <taxon>Herviviricetes</taxon>
        <taxon>Herpesvirales</taxon>
        <taxon>Orthoherpesviridae</taxon>
        <taxon>Betaherpesvirinae</taxon>
        <taxon>Roseolovirus</taxon>
        <taxon>Roseolovirus humanbeta6b</taxon>
    </lineage>
</organism>
<keyword evidence="1" id="KW-1133">Transmembrane helix</keyword>